<keyword evidence="1 2" id="KW-0728">SH3 domain</keyword>
<dbReference type="Ensembl" id="ENSPMAT00000006644.1">
    <property type="protein sequence ID" value="ENSPMAP00000006614.1"/>
    <property type="gene ID" value="ENSPMAG00000006003.1"/>
</dbReference>
<dbReference type="InterPro" id="IPR047271">
    <property type="entry name" value="Ephexin-like"/>
</dbReference>
<dbReference type="PROSITE" id="PS50002">
    <property type="entry name" value="SH3"/>
    <property type="match status" value="1"/>
</dbReference>
<evidence type="ECO:0000256" key="2">
    <source>
        <dbReference type="PROSITE-ProRule" id="PRU00192"/>
    </source>
</evidence>
<evidence type="ECO:0000259" key="3">
    <source>
        <dbReference type="PROSITE" id="PS50002"/>
    </source>
</evidence>
<name>S4RN28_PETMA</name>
<dbReference type="HOGENOM" id="CLU_1986703_0_0_1"/>
<sequence length="126" mass="14561">MTLISVIILTLVHGINNGTSTILISFNLWNEQKRWITAINPKRNKTPPEFISFISDCEQVCCIKPYKAQEADEMTLDFADSFFILRKTTDGWYEGERMSDRQRGWFPSRVVEPVASGSVREENVRE</sequence>
<protein>
    <recommendedName>
        <fullName evidence="3">SH3 domain-containing protein</fullName>
    </recommendedName>
</protein>
<dbReference type="InterPro" id="IPR036028">
    <property type="entry name" value="SH3-like_dom_sf"/>
</dbReference>
<dbReference type="AlphaFoldDB" id="S4RN28"/>
<dbReference type="CDD" id="cd11793">
    <property type="entry name" value="SH3_ephexin1_like"/>
    <property type="match status" value="1"/>
</dbReference>
<accession>S4RN28</accession>
<reference evidence="4" key="1">
    <citation type="submission" date="2025-08" db="UniProtKB">
        <authorList>
            <consortium name="Ensembl"/>
        </authorList>
    </citation>
    <scope>IDENTIFICATION</scope>
</reference>
<dbReference type="GeneTree" id="ENSGT01030000234571"/>
<evidence type="ECO:0000313" key="4">
    <source>
        <dbReference type="Ensembl" id="ENSPMAP00000006614.1"/>
    </source>
</evidence>
<dbReference type="OMA" id="PRQNCDE"/>
<dbReference type="Gene3D" id="2.30.30.40">
    <property type="entry name" value="SH3 Domains"/>
    <property type="match status" value="1"/>
</dbReference>
<feature type="domain" description="SH3" evidence="3">
    <location>
        <begin position="55"/>
        <end position="116"/>
    </location>
</feature>
<dbReference type="SMART" id="SM00326">
    <property type="entry name" value="SH3"/>
    <property type="match status" value="1"/>
</dbReference>
<evidence type="ECO:0000256" key="1">
    <source>
        <dbReference type="ARBA" id="ARBA00022443"/>
    </source>
</evidence>
<dbReference type="InterPro" id="IPR001452">
    <property type="entry name" value="SH3_domain"/>
</dbReference>
<dbReference type="SUPFAM" id="SSF50044">
    <property type="entry name" value="SH3-domain"/>
    <property type="match status" value="1"/>
</dbReference>
<reference evidence="4" key="2">
    <citation type="submission" date="2025-09" db="UniProtKB">
        <authorList>
            <consortium name="Ensembl"/>
        </authorList>
    </citation>
    <scope>IDENTIFICATION</scope>
</reference>
<dbReference type="PANTHER" id="PTHR12845:SF8">
    <property type="entry name" value="EPHEXIN-1"/>
    <property type="match status" value="1"/>
</dbReference>
<dbReference type="GO" id="GO:0005085">
    <property type="term" value="F:guanyl-nucleotide exchange factor activity"/>
    <property type="evidence" value="ECO:0007669"/>
    <property type="project" value="InterPro"/>
</dbReference>
<dbReference type="PANTHER" id="PTHR12845">
    <property type="entry name" value="GUANINE NUCLEOTIDE EXCHANGE FACTOR"/>
    <property type="match status" value="1"/>
</dbReference>
<proteinExistence type="predicted"/>
<dbReference type="Pfam" id="PF00018">
    <property type="entry name" value="SH3_1"/>
    <property type="match status" value="1"/>
</dbReference>
<dbReference type="STRING" id="7757.ENSPMAP00000006614"/>
<organism evidence="4">
    <name type="scientific">Petromyzon marinus</name>
    <name type="common">Sea lamprey</name>
    <dbReference type="NCBI Taxonomy" id="7757"/>
    <lineage>
        <taxon>Eukaryota</taxon>
        <taxon>Metazoa</taxon>
        <taxon>Chordata</taxon>
        <taxon>Craniata</taxon>
        <taxon>Vertebrata</taxon>
        <taxon>Cyclostomata</taxon>
        <taxon>Hyperoartia</taxon>
        <taxon>Petromyzontiformes</taxon>
        <taxon>Petromyzontidae</taxon>
        <taxon>Petromyzon</taxon>
    </lineage>
</organism>